<feature type="compositionally biased region" description="Low complexity" evidence="4">
    <location>
        <begin position="276"/>
        <end position="291"/>
    </location>
</feature>
<dbReference type="InterPro" id="IPR029063">
    <property type="entry name" value="SAM-dependent_MTases_sf"/>
</dbReference>
<dbReference type="SUPFAM" id="SSF53335">
    <property type="entry name" value="S-adenosyl-L-methionine-dependent methyltransferases"/>
    <property type="match status" value="1"/>
</dbReference>
<dbReference type="RefSeq" id="XP_028887416.1">
    <property type="nucleotide sequence ID" value="XM_029020908.1"/>
</dbReference>
<dbReference type="Gene3D" id="2.70.160.11">
    <property type="entry name" value="Hnrnp arginine n-methyltransferase1"/>
    <property type="match status" value="1"/>
</dbReference>
<name>A0A1X0PA69_9TRYP</name>
<accession>A0A1X0PA69</accession>
<dbReference type="Proteomes" id="UP000192257">
    <property type="component" value="Unassembled WGS sequence"/>
</dbReference>
<dbReference type="PANTHER" id="PTHR11006">
    <property type="entry name" value="PROTEIN ARGININE N-METHYLTRANSFERASE"/>
    <property type="match status" value="1"/>
</dbReference>
<feature type="domain" description="Protein arginine N-methyltransferase" evidence="6">
    <location>
        <begin position="203"/>
        <end position="275"/>
    </location>
</feature>
<feature type="region of interest" description="Disordered" evidence="4">
    <location>
        <begin position="274"/>
        <end position="298"/>
    </location>
</feature>
<dbReference type="InterPro" id="IPR055135">
    <property type="entry name" value="PRMT_dom"/>
</dbReference>
<dbReference type="GO" id="GO:0032259">
    <property type="term" value="P:methylation"/>
    <property type="evidence" value="ECO:0007669"/>
    <property type="project" value="UniProtKB-KW"/>
</dbReference>
<evidence type="ECO:0000256" key="3">
    <source>
        <dbReference type="ARBA" id="ARBA00022691"/>
    </source>
</evidence>
<dbReference type="InterPro" id="IPR025799">
    <property type="entry name" value="Arg_MeTrfase"/>
</dbReference>
<dbReference type="VEuPathDB" id="TriTrypDB:TM35_000012270"/>
<dbReference type="AlphaFoldDB" id="A0A1X0PA69"/>
<dbReference type="Pfam" id="PF22528">
    <property type="entry name" value="PRMT_C"/>
    <property type="match status" value="1"/>
</dbReference>
<dbReference type="GO" id="GO:0042054">
    <property type="term" value="F:histone methyltransferase activity"/>
    <property type="evidence" value="ECO:0007669"/>
    <property type="project" value="TreeGrafter"/>
</dbReference>
<keyword evidence="8" id="KW-1185">Reference proteome</keyword>
<dbReference type="GO" id="GO:0005634">
    <property type="term" value="C:nucleus"/>
    <property type="evidence" value="ECO:0007669"/>
    <property type="project" value="TreeGrafter"/>
</dbReference>
<feature type="domain" description="Methyltransferase" evidence="5">
    <location>
        <begin position="99"/>
        <end position="196"/>
    </location>
</feature>
<dbReference type="Pfam" id="PF13649">
    <property type="entry name" value="Methyltransf_25"/>
    <property type="match status" value="1"/>
</dbReference>
<evidence type="ECO:0000259" key="5">
    <source>
        <dbReference type="Pfam" id="PF13649"/>
    </source>
</evidence>
<dbReference type="CDD" id="cd02440">
    <property type="entry name" value="AdoMet_MTases"/>
    <property type="match status" value="1"/>
</dbReference>
<evidence type="ECO:0000256" key="2">
    <source>
        <dbReference type="ARBA" id="ARBA00022679"/>
    </source>
</evidence>
<dbReference type="EMBL" id="NBCO01000001">
    <property type="protein sequence ID" value="ORC93350.1"/>
    <property type="molecule type" value="Genomic_DNA"/>
</dbReference>
<dbReference type="OrthoDB" id="7848332at2759"/>
<dbReference type="Gene3D" id="3.40.50.150">
    <property type="entry name" value="Vaccinia Virus protein VP39"/>
    <property type="match status" value="1"/>
</dbReference>
<feature type="region of interest" description="Disordered" evidence="4">
    <location>
        <begin position="1"/>
        <end position="37"/>
    </location>
</feature>
<keyword evidence="3" id="KW-0949">S-adenosyl-L-methionine</keyword>
<dbReference type="InterPro" id="IPR041698">
    <property type="entry name" value="Methyltransf_25"/>
</dbReference>
<reference evidence="7 8" key="1">
    <citation type="submission" date="2017-03" db="EMBL/GenBank/DDBJ databases">
        <title>An alternative strategy for trypanosome survival in the mammalian bloodstream revealed through genome and transcriptome analysis of the ubiquitous bovine parasite Trypanosoma (Megatrypanum) theileri.</title>
        <authorList>
            <person name="Kelly S."/>
            <person name="Ivens A."/>
            <person name="Mott A."/>
            <person name="O'Neill E."/>
            <person name="Emms D."/>
            <person name="Macleod O."/>
            <person name="Voorheis P."/>
            <person name="Matthews J."/>
            <person name="Matthews K."/>
            <person name="Carrington M."/>
        </authorList>
    </citation>
    <scope>NUCLEOTIDE SEQUENCE [LARGE SCALE GENOMIC DNA]</scope>
    <source>
        <strain evidence="7">Edinburgh</strain>
    </source>
</reference>
<protein>
    <submittedName>
        <fullName evidence="7">Putative arginine N-methyltransferase</fullName>
    </submittedName>
</protein>
<dbReference type="GeneID" id="39980688"/>
<evidence type="ECO:0000256" key="1">
    <source>
        <dbReference type="ARBA" id="ARBA00022603"/>
    </source>
</evidence>
<gene>
    <name evidence="7" type="ORF">TM35_000012270</name>
</gene>
<proteinExistence type="predicted"/>
<comment type="caution">
    <text evidence="7">The sequence shown here is derived from an EMBL/GenBank/DDBJ whole genome shotgun (WGS) entry which is preliminary data.</text>
</comment>
<evidence type="ECO:0000313" key="8">
    <source>
        <dbReference type="Proteomes" id="UP000192257"/>
    </source>
</evidence>
<evidence type="ECO:0000256" key="4">
    <source>
        <dbReference type="SAM" id="MobiDB-lite"/>
    </source>
</evidence>
<keyword evidence="1 7" id="KW-0489">Methyltransferase</keyword>
<evidence type="ECO:0000313" key="7">
    <source>
        <dbReference type="EMBL" id="ORC93350.1"/>
    </source>
</evidence>
<keyword evidence="2 7" id="KW-0808">Transferase</keyword>
<dbReference type="FunFam" id="3.40.50.150:FF:000434">
    <property type="entry name" value="Arginine N-methyltransferase"/>
    <property type="match status" value="1"/>
</dbReference>
<dbReference type="STRING" id="67003.A0A1X0PA69"/>
<evidence type="ECO:0000259" key="6">
    <source>
        <dbReference type="Pfam" id="PF22528"/>
    </source>
</evidence>
<feature type="compositionally biased region" description="Pro residues" evidence="4">
    <location>
        <begin position="1"/>
        <end position="11"/>
    </location>
</feature>
<dbReference type="GO" id="GO:0016274">
    <property type="term" value="F:protein-arginine N-methyltransferase activity"/>
    <property type="evidence" value="ECO:0007669"/>
    <property type="project" value="InterPro"/>
</dbReference>
<sequence>MPSRKNPPPYASGPNHNKKNNNNNKNEKKNNASGRNASVERIIANESLLATESEKHATSKSLYGDPGARISGNVHNIYDRIRMRAYQSILKNIKGKSLLHLGCGMGLISMIAARSLASVVVAVDHSAIVDAAQVVAKQNGLQNISFFHGSLRDVMPQFPLQKFDVILCEWMGAFLVNDSLLDDALFARDNLLAEGGVMCPDGSSIHVVGVSDYAFHLDTVEYWSNVYGFKMEPMKALVRQEVETCSVPAANIATSTCLAHTVNIATLKKSIESDMNGTGSSSNNNNNNNGGEVEGETAKKMSGQDLNDYTVPFSMRASRDTTVNYLTFFVDATFTNPNDPGANFVLGIRPGGSNLWTETSVGLPEPLPLRAGETLSGELRVRVVDRRRGAAAVDITARTDGGVAKVETSGSYVYQHC</sequence>
<dbReference type="PANTHER" id="PTHR11006:SF118">
    <property type="entry name" value="N-METHYLTRANSFERASE, PUTATIVE-RELATED"/>
    <property type="match status" value="1"/>
</dbReference>
<organism evidence="7 8">
    <name type="scientific">Trypanosoma theileri</name>
    <dbReference type="NCBI Taxonomy" id="67003"/>
    <lineage>
        <taxon>Eukaryota</taxon>
        <taxon>Discoba</taxon>
        <taxon>Euglenozoa</taxon>
        <taxon>Kinetoplastea</taxon>
        <taxon>Metakinetoplastina</taxon>
        <taxon>Trypanosomatida</taxon>
        <taxon>Trypanosomatidae</taxon>
        <taxon>Trypanosoma</taxon>
    </lineage>
</organism>